<evidence type="ECO:0008006" key="3">
    <source>
        <dbReference type="Google" id="ProtNLM"/>
    </source>
</evidence>
<organism evidence="1 2">
    <name type="scientific">Nosema granulosis</name>
    <dbReference type="NCBI Taxonomy" id="83296"/>
    <lineage>
        <taxon>Eukaryota</taxon>
        <taxon>Fungi</taxon>
        <taxon>Fungi incertae sedis</taxon>
        <taxon>Microsporidia</taxon>
        <taxon>Nosematidae</taxon>
        <taxon>Nosema</taxon>
    </lineage>
</organism>
<accession>A0A9P6H234</accession>
<dbReference type="EMBL" id="SBJO01000013">
    <property type="protein sequence ID" value="KAF9764660.1"/>
    <property type="molecule type" value="Genomic_DNA"/>
</dbReference>
<reference evidence="1 2" key="1">
    <citation type="journal article" date="2020" name="Genome Biol. Evol.">
        <title>Comparative genomics of strictly vertically transmitted, feminizing microsporidia endosymbionts of amphipod crustaceans.</title>
        <authorList>
            <person name="Cormier A."/>
            <person name="Chebbi M.A."/>
            <person name="Giraud I."/>
            <person name="Wattier R."/>
            <person name="Teixeira M."/>
            <person name="Gilbert C."/>
            <person name="Rigaud T."/>
            <person name="Cordaux R."/>
        </authorList>
    </citation>
    <scope>NUCLEOTIDE SEQUENCE [LARGE SCALE GENOMIC DNA]</scope>
    <source>
        <strain evidence="1 2">Ou3-Ou53</strain>
    </source>
</reference>
<dbReference type="OrthoDB" id="2191533at2759"/>
<comment type="caution">
    <text evidence="1">The sequence shown here is derived from an EMBL/GenBank/DDBJ whole genome shotgun (WGS) entry which is preliminary data.</text>
</comment>
<keyword evidence="2" id="KW-1185">Reference proteome</keyword>
<dbReference type="AlphaFoldDB" id="A0A9P6H234"/>
<dbReference type="Proteomes" id="UP000740883">
    <property type="component" value="Unassembled WGS sequence"/>
</dbReference>
<sequence>MDEFDTKYGIFLRMLMLNVNKSKTTRKADVREELKIDNSTMQRLVEFTKEKVKALGFELLGIQKNLVVDPLVAEKYYLVGLKDAQNTEKKAVDSFKKMNVIFTLILIEGGKISIKRLEFLCSKTKFFKSESIEGFIRFLKKESYLEITKEETESYVELGWRFNAEFDKETVLGLVKEMVQ</sequence>
<evidence type="ECO:0000313" key="1">
    <source>
        <dbReference type="EMBL" id="KAF9764660.1"/>
    </source>
</evidence>
<name>A0A9P6H234_9MICR</name>
<protein>
    <recommendedName>
        <fullName evidence="3">MAGE domain-containing protein</fullName>
    </recommendedName>
</protein>
<gene>
    <name evidence="1" type="ORF">NGRA_0390</name>
</gene>
<proteinExistence type="predicted"/>
<evidence type="ECO:0000313" key="2">
    <source>
        <dbReference type="Proteomes" id="UP000740883"/>
    </source>
</evidence>